<dbReference type="PROSITE" id="PS51257">
    <property type="entry name" value="PROKAR_LIPOPROTEIN"/>
    <property type="match status" value="1"/>
</dbReference>
<sequence length="70" mass="8168">MRRVAIIVGMLLVVAACATSLPPEKYHEYHAFCRNEARVATFNATPDEESYYRTCMHLKTYPDEPARYIW</sequence>
<keyword evidence="1" id="KW-0732">Signal</keyword>
<evidence type="ECO:0008006" key="4">
    <source>
        <dbReference type="Google" id="ProtNLM"/>
    </source>
</evidence>
<feature type="chain" id="PRO_5046494752" description="Lipoprotein" evidence="1">
    <location>
        <begin position="19"/>
        <end position="70"/>
    </location>
</feature>
<evidence type="ECO:0000256" key="1">
    <source>
        <dbReference type="SAM" id="SignalP"/>
    </source>
</evidence>
<accession>A0ABM8HSV0</accession>
<name>A0ABM8HSV0_9BACT</name>
<protein>
    <recommendedName>
        <fullName evidence="4">Lipoprotein</fullName>
    </recommendedName>
</protein>
<feature type="signal peptide" evidence="1">
    <location>
        <begin position="1"/>
        <end position="18"/>
    </location>
</feature>
<organism evidence="2 3">
    <name type="scientific">Desulfuromonas versatilis</name>
    <dbReference type="NCBI Taxonomy" id="2802975"/>
    <lineage>
        <taxon>Bacteria</taxon>
        <taxon>Pseudomonadati</taxon>
        <taxon>Thermodesulfobacteriota</taxon>
        <taxon>Desulfuromonadia</taxon>
        <taxon>Desulfuromonadales</taxon>
        <taxon>Desulfuromonadaceae</taxon>
        <taxon>Desulfuromonas</taxon>
    </lineage>
</organism>
<gene>
    <name evidence="2" type="ORF">DESUT3_21120</name>
</gene>
<evidence type="ECO:0000313" key="3">
    <source>
        <dbReference type="Proteomes" id="UP001319827"/>
    </source>
</evidence>
<reference evidence="2 3" key="2">
    <citation type="journal article" date="2021" name="Int. J. Syst. Evol. Microbiol.">
        <title>Isolation and Polyphasic Characterization of Desulfuromonas versatilis sp. Nov., an Electrogenic Bacteria Capable of Versatile Metabolism Isolated from a Graphene Oxide-Reducing Enrichment Culture.</title>
        <authorList>
            <person name="Xie L."/>
            <person name="Yoshida N."/>
            <person name="Ishii S."/>
            <person name="Meng L."/>
        </authorList>
    </citation>
    <scope>NUCLEOTIDE SEQUENCE [LARGE SCALE GENOMIC DNA]</scope>
    <source>
        <strain evidence="2 3">NIT-T3</strain>
    </source>
</reference>
<proteinExistence type="predicted"/>
<dbReference type="Proteomes" id="UP001319827">
    <property type="component" value="Chromosome"/>
</dbReference>
<evidence type="ECO:0000313" key="2">
    <source>
        <dbReference type="EMBL" id="BCR05043.1"/>
    </source>
</evidence>
<keyword evidence="3" id="KW-1185">Reference proteome</keyword>
<dbReference type="EMBL" id="AP024355">
    <property type="protein sequence ID" value="BCR05043.1"/>
    <property type="molecule type" value="Genomic_DNA"/>
</dbReference>
<dbReference type="RefSeq" id="WP_221248478.1">
    <property type="nucleotide sequence ID" value="NZ_AP024355.1"/>
</dbReference>
<reference evidence="2 3" key="1">
    <citation type="journal article" date="2016" name="C (Basel)">
        <title>Selective Growth of and Electricity Production by Marine Exoelectrogenic Bacteria in Self-Aggregated Hydrogel of Microbially Reduced Graphene Oxide.</title>
        <authorList>
            <person name="Yoshida N."/>
            <person name="Goto Y."/>
            <person name="Miyata Y."/>
        </authorList>
    </citation>
    <scope>NUCLEOTIDE SEQUENCE [LARGE SCALE GENOMIC DNA]</scope>
    <source>
        <strain evidence="2 3">NIT-T3</strain>
    </source>
</reference>